<dbReference type="InterPro" id="IPR051046">
    <property type="entry name" value="MurCDEF_CellWall_CoF430Synth"/>
</dbReference>
<organism evidence="14 15">
    <name type="scientific">Piscibacillus salipiscarius</name>
    <dbReference type="NCBI Taxonomy" id="299480"/>
    <lineage>
        <taxon>Bacteria</taxon>
        <taxon>Bacillati</taxon>
        <taxon>Bacillota</taxon>
        <taxon>Bacilli</taxon>
        <taxon>Bacillales</taxon>
        <taxon>Bacillaceae</taxon>
        <taxon>Piscibacillus</taxon>
    </lineage>
</organism>
<dbReference type="Pfam" id="PF02875">
    <property type="entry name" value="Mur_ligase_C"/>
    <property type="match status" value="1"/>
</dbReference>
<keyword evidence="4 10" id="KW-0547">Nucleotide-binding</keyword>
<evidence type="ECO:0000313" key="15">
    <source>
        <dbReference type="Proteomes" id="UP001597452"/>
    </source>
</evidence>
<dbReference type="Pfam" id="PF08245">
    <property type="entry name" value="Mur_ligase_M"/>
    <property type="match status" value="1"/>
</dbReference>
<dbReference type="InterPro" id="IPR035911">
    <property type="entry name" value="MurE/MurF_N"/>
</dbReference>
<dbReference type="SUPFAM" id="SSF63418">
    <property type="entry name" value="MurE/MurF N-terminal domain"/>
    <property type="match status" value="1"/>
</dbReference>
<keyword evidence="3 10" id="KW-0132">Cell division</keyword>
<gene>
    <name evidence="10 14" type="primary">murF</name>
    <name evidence="14" type="ORF">ACFSW4_04850</name>
</gene>
<keyword evidence="9 10" id="KW-0961">Cell wall biogenesis/degradation</keyword>
<accession>A0ABW5Q8N0</accession>
<comment type="subcellular location">
    <subcellularLocation>
        <location evidence="10 11">Cytoplasm</location>
    </subcellularLocation>
</comment>
<dbReference type="SUPFAM" id="SSF53623">
    <property type="entry name" value="MurD-like peptide ligases, catalytic domain"/>
    <property type="match status" value="1"/>
</dbReference>
<dbReference type="SUPFAM" id="SSF53244">
    <property type="entry name" value="MurD-like peptide ligases, peptide-binding domain"/>
    <property type="match status" value="1"/>
</dbReference>
<dbReference type="InterPro" id="IPR005863">
    <property type="entry name" value="UDP-N-AcMur_synth"/>
</dbReference>
<evidence type="ECO:0000256" key="6">
    <source>
        <dbReference type="ARBA" id="ARBA00022960"/>
    </source>
</evidence>
<evidence type="ECO:0000256" key="7">
    <source>
        <dbReference type="ARBA" id="ARBA00022984"/>
    </source>
</evidence>
<keyword evidence="7 10" id="KW-0573">Peptidoglycan synthesis</keyword>
<protein>
    <recommendedName>
        <fullName evidence="10 11">UDP-N-acetylmuramoyl-tripeptide--D-alanyl-D-alanine ligase</fullName>
        <ecNumber evidence="10 11">6.3.2.10</ecNumber>
    </recommendedName>
    <alternativeName>
        <fullName evidence="10">D-alanyl-D-alanine-adding enzyme</fullName>
    </alternativeName>
</protein>
<evidence type="ECO:0000256" key="2">
    <source>
        <dbReference type="ARBA" id="ARBA00022598"/>
    </source>
</evidence>
<name>A0ABW5Q8N0_9BACI</name>
<evidence type="ECO:0000259" key="13">
    <source>
        <dbReference type="Pfam" id="PF08245"/>
    </source>
</evidence>
<dbReference type="HAMAP" id="MF_02019">
    <property type="entry name" value="MurF"/>
    <property type="match status" value="1"/>
</dbReference>
<evidence type="ECO:0000256" key="10">
    <source>
        <dbReference type="HAMAP-Rule" id="MF_02019"/>
    </source>
</evidence>
<dbReference type="Gene3D" id="3.90.190.20">
    <property type="entry name" value="Mur ligase, C-terminal domain"/>
    <property type="match status" value="1"/>
</dbReference>
<feature type="domain" description="Mur ligase central" evidence="13">
    <location>
        <begin position="109"/>
        <end position="289"/>
    </location>
</feature>
<evidence type="ECO:0000259" key="12">
    <source>
        <dbReference type="Pfam" id="PF02875"/>
    </source>
</evidence>
<sequence length="447" mass="49933">MEKFDLNFLASIFPNHTDYENKEIYTIFRDSREKVQQGLFIPIVGERFDSHEFISQAIENGAVAILSSRTELTQIPEGFPVFYVDDTIEALQTLANHYRHLVNPIVVGITGSNGKTTTKEIVASCLAAKYNVWKTIGNLNNHIGLPLTVLSMDRNCDVLVAEMGMSGFGEIELLSKIVEPDFGIITNIGESHIEHLGSREGIAKAKSEITCGFKENSVFIYDGDEPLLKTIEPRPFKEITCGFSKDLDYVIDDINQHNDQTSFSINSEALTIPLLGKHQAKNASFAYALCKELKIDVSSIKQQLNQLELPSMRFEKMDALNGSTIINDAYNASATSMIASIDVLKNMNYNKKIVVLGDILELGDFSKEDHKRVGQSIDSSIDEVLTYGEESKYILDGLTDNFAGKSKHFINQEELIDDLKQELDENTIVLFKASRGIKLEEVVNQLV</sequence>
<evidence type="ECO:0000256" key="9">
    <source>
        <dbReference type="ARBA" id="ARBA00023316"/>
    </source>
</evidence>
<dbReference type="Gene3D" id="3.40.1390.10">
    <property type="entry name" value="MurE/MurF, N-terminal domain"/>
    <property type="match status" value="1"/>
</dbReference>
<evidence type="ECO:0000256" key="11">
    <source>
        <dbReference type="RuleBase" id="RU004136"/>
    </source>
</evidence>
<keyword evidence="6 10" id="KW-0133">Cell shape</keyword>
<keyword evidence="5 10" id="KW-0067">ATP-binding</keyword>
<dbReference type="RefSeq" id="WP_377327801.1">
    <property type="nucleotide sequence ID" value="NZ_JBHUMZ010000016.1"/>
</dbReference>
<dbReference type="InterPro" id="IPR036615">
    <property type="entry name" value="Mur_ligase_C_dom_sf"/>
</dbReference>
<evidence type="ECO:0000313" key="14">
    <source>
        <dbReference type="EMBL" id="MFD2638181.1"/>
    </source>
</evidence>
<dbReference type="InterPro" id="IPR004101">
    <property type="entry name" value="Mur_ligase_C"/>
</dbReference>
<comment type="catalytic activity">
    <reaction evidence="10 11">
        <text>D-alanyl-D-alanine + UDP-N-acetyl-alpha-D-muramoyl-L-alanyl-gamma-D-glutamyl-meso-2,6-diaminopimelate + ATP = UDP-N-acetyl-alpha-D-muramoyl-L-alanyl-gamma-D-glutamyl-meso-2,6-diaminopimeloyl-D-alanyl-D-alanine + ADP + phosphate + H(+)</text>
        <dbReference type="Rhea" id="RHEA:28374"/>
        <dbReference type="ChEBI" id="CHEBI:15378"/>
        <dbReference type="ChEBI" id="CHEBI:30616"/>
        <dbReference type="ChEBI" id="CHEBI:43474"/>
        <dbReference type="ChEBI" id="CHEBI:57822"/>
        <dbReference type="ChEBI" id="CHEBI:61386"/>
        <dbReference type="ChEBI" id="CHEBI:83905"/>
        <dbReference type="ChEBI" id="CHEBI:456216"/>
        <dbReference type="EC" id="6.3.2.10"/>
    </reaction>
</comment>
<dbReference type="NCBIfam" id="TIGR01143">
    <property type="entry name" value="murF"/>
    <property type="match status" value="1"/>
</dbReference>
<dbReference type="GO" id="GO:0047480">
    <property type="term" value="F:UDP-N-acetylmuramoyl-tripeptide-D-alanyl-D-alanine ligase activity"/>
    <property type="evidence" value="ECO:0007669"/>
    <property type="project" value="UniProtKB-EC"/>
</dbReference>
<dbReference type="Gene3D" id="3.40.1190.10">
    <property type="entry name" value="Mur-like, catalytic domain"/>
    <property type="match status" value="1"/>
</dbReference>
<evidence type="ECO:0000256" key="8">
    <source>
        <dbReference type="ARBA" id="ARBA00023306"/>
    </source>
</evidence>
<dbReference type="InterPro" id="IPR036565">
    <property type="entry name" value="Mur-like_cat_sf"/>
</dbReference>
<keyword evidence="1 10" id="KW-0963">Cytoplasm</keyword>
<keyword evidence="2 10" id="KW-0436">Ligase</keyword>
<reference evidence="15" key="1">
    <citation type="journal article" date="2019" name="Int. J. Syst. Evol. Microbiol.">
        <title>The Global Catalogue of Microorganisms (GCM) 10K type strain sequencing project: providing services to taxonomists for standard genome sequencing and annotation.</title>
        <authorList>
            <consortium name="The Broad Institute Genomics Platform"/>
            <consortium name="The Broad Institute Genome Sequencing Center for Infectious Disease"/>
            <person name="Wu L."/>
            <person name="Ma J."/>
        </authorList>
    </citation>
    <scope>NUCLEOTIDE SEQUENCE [LARGE SCALE GENOMIC DNA]</scope>
    <source>
        <strain evidence="15">TISTR 1571</strain>
    </source>
</reference>
<keyword evidence="15" id="KW-1185">Reference proteome</keyword>
<dbReference type="EC" id="6.3.2.10" evidence="10 11"/>
<feature type="binding site" evidence="10">
    <location>
        <begin position="111"/>
        <end position="117"/>
    </location>
    <ligand>
        <name>ATP</name>
        <dbReference type="ChEBI" id="CHEBI:30616"/>
    </ligand>
</feature>
<dbReference type="InterPro" id="IPR013221">
    <property type="entry name" value="Mur_ligase_cen"/>
</dbReference>
<comment type="function">
    <text evidence="10 11">Involved in cell wall formation. Catalyzes the final step in the synthesis of UDP-N-acetylmuramoyl-pentapeptide, the precursor of murein.</text>
</comment>
<comment type="pathway">
    <text evidence="10 11">Cell wall biogenesis; peptidoglycan biosynthesis.</text>
</comment>
<comment type="similarity">
    <text evidence="10">Belongs to the MurCDEF family. MurF subfamily.</text>
</comment>
<evidence type="ECO:0000256" key="4">
    <source>
        <dbReference type="ARBA" id="ARBA00022741"/>
    </source>
</evidence>
<proteinExistence type="inferred from homology"/>
<dbReference type="Proteomes" id="UP001597452">
    <property type="component" value="Unassembled WGS sequence"/>
</dbReference>
<evidence type="ECO:0000256" key="5">
    <source>
        <dbReference type="ARBA" id="ARBA00022840"/>
    </source>
</evidence>
<comment type="caution">
    <text evidence="14">The sequence shown here is derived from an EMBL/GenBank/DDBJ whole genome shotgun (WGS) entry which is preliminary data.</text>
</comment>
<dbReference type="PANTHER" id="PTHR43024:SF1">
    <property type="entry name" value="UDP-N-ACETYLMURAMOYL-TRIPEPTIDE--D-ALANYL-D-ALANINE LIGASE"/>
    <property type="match status" value="1"/>
</dbReference>
<dbReference type="EMBL" id="JBHUMZ010000016">
    <property type="protein sequence ID" value="MFD2638181.1"/>
    <property type="molecule type" value="Genomic_DNA"/>
</dbReference>
<feature type="domain" description="Mur ligase C-terminal" evidence="12">
    <location>
        <begin position="312"/>
        <end position="435"/>
    </location>
</feature>
<evidence type="ECO:0000256" key="1">
    <source>
        <dbReference type="ARBA" id="ARBA00022490"/>
    </source>
</evidence>
<dbReference type="PANTHER" id="PTHR43024">
    <property type="entry name" value="UDP-N-ACETYLMURAMOYL-TRIPEPTIDE--D-ALANYL-D-ALANINE LIGASE"/>
    <property type="match status" value="1"/>
</dbReference>
<evidence type="ECO:0000256" key="3">
    <source>
        <dbReference type="ARBA" id="ARBA00022618"/>
    </source>
</evidence>
<keyword evidence="8 10" id="KW-0131">Cell cycle</keyword>